<feature type="transmembrane region" description="Helical" evidence="6">
    <location>
        <begin position="207"/>
        <end position="232"/>
    </location>
</feature>
<keyword evidence="8" id="KW-1185">Reference proteome</keyword>
<feature type="transmembrane region" description="Helical" evidence="6">
    <location>
        <begin position="176"/>
        <end position="200"/>
    </location>
</feature>
<feature type="transmembrane region" description="Helical" evidence="6">
    <location>
        <begin position="33"/>
        <end position="53"/>
    </location>
</feature>
<comment type="caution">
    <text evidence="7">The sequence shown here is derived from an EMBL/GenBank/DDBJ whole genome shotgun (WGS) entry which is preliminary data.</text>
</comment>
<dbReference type="RefSeq" id="WP_050741889.1">
    <property type="nucleotide sequence ID" value="NZ_LGYO01000069.1"/>
</dbReference>
<gene>
    <name evidence="7" type="ORF">AKG39_18520</name>
</gene>
<feature type="transmembrane region" description="Helical" evidence="6">
    <location>
        <begin position="95"/>
        <end position="113"/>
    </location>
</feature>
<protein>
    <submittedName>
        <fullName evidence="7">Ribonuclease BN</fullName>
    </submittedName>
</protein>
<evidence type="ECO:0000313" key="8">
    <source>
        <dbReference type="Proteomes" id="UP000036873"/>
    </source>
</evidence>
<dbReference type="PIRSF" id="PIRSF035875">
    <property type="entry name" value="RNase_BN"/>
    <property type="match status" value="1"/>
</dbReference>
<reference evidence="8" key="1">
    <citation type="submission" date="2015-07" db="EMBL/GenBank/DDBJ databases">
        <title>Draft genome sequence of Acetobacterium bakii DSM 8293, a potential psychrophilic chemical producer through syngas fermentation.</title>
        <authorList>
            <person name="Song Y."/>
            <person name="Hwang S."/>
            <person name="Cho B.-K."/>
        </authorList>
    </citation>
    <scope>NUCLEOTIDE SEQUENCE [LARGE SCALE GENOMIC DNA]</scope>
    <source>
        <strain evidence="8">DSM 8239</strain>
    </source>
</reference>
<dbReference type="GO" id="GO:0005886">
    <property type="term" value="C:plasma membrane"/>
    <property type="evidence" value="ECO:0007669"/>
    <property type="project" value="UniProtKB-SubCell"/>
</dbReference>
<evidence type="ECO:0000256" key="6">
    <source>
        <dbReference type="SAM" id="Phobius"/>
    </source>
</evidence>
<feature type="transmembrane region" description="Helical" evidence="6">
    <location>
        <begin position="134"/>
        <end position="156"/>
    </location>
</feature>
<proteinExistence type="predicted"/>
<dbReference type="PANTHER" id="PTHR30213">
    <property type="entry name" value="INNER MEMBRANE PROTEIN YHJD"/>
    <property type="match status" value="1"/>
</dbReference>
<dbReference type="NCBIfam" id="TIGR00765">
    <property type="entry name" value="yihY_not_rbn"/>
    <property type="match status" value="1"/>
</dbReference>
<keyword evidence="5 6" id="KW-0472">Membrane</keyword>
<dbReference type="PANTHER" id="PTHR30213:SF0">
    <property type="entry name" value="UPF0761 MEMBRANE PROTEIN YIHY"/>
    <property type="match status" value="1"/>
</dbReference>
<evidence type="ECO:0000256" key="5">
    <source>
        <dbReference type="ARBA" id="ARBA00023136"/>
    </source>
</evidence>
<evidence type="ECO:0000256" key="2">
    <source>
        <dbReference type="ARBA" id="ARBA00022475"/>
    </source>
</evidence>
<keyword evidence="2" id="KW-1003">Cell membrane</keyword>
<evidence type="ECO:0000313" key="7">
    <source>
        <dbReference type="EMBL" id="KNZ40282.1"/>
    </source>
</evidence>
<feature type="transmembrane region" description="Helical" evidence="6">
    <location>
        <begin position="244"/>
        <end position="266"/>
    </location>
</feature>
<dbReference type="Proteomes" id="UP000036873">
    <property type="component" value="Unassembled WGS sequence"/>
</dbReference>
<keyword evidence="3 6" id="KW-0812">Transmembrane</keyword>
<name>A0A0L6TW37_9FIRM</name>
<comment type="subcellular location">
    <subcellularLocation>
        <location evidence="1">Cell membrane</location>
        <topology evidence="1">Multi-pass membrane protein</topology>
    </subcellularLocation>
</comment>
<dbReference type="InterPro" id="IPR017039">
    <property type="entry name" value="Virul_fac_BrkB"/>
</dbReference>
<evidence type="ECO:0000256" key="3">
    <source>
        <dbReference type="ARBA" id="ARBA00022692"/>
    </source>
</evidence>
<evidence type="ECO:0000256" key="1">
    <source>
        <dbReference type="ARBA" id="ARBA00004651"/>
    </source>
</evidence>
<keyword evidence="4 6" id="KW-1133">Transmembrane helix</keyword>
<dbReference type="Pfam" id="PF03631">
    <property type="entry name" value="Virul_fac_BrkB"/>
    <property type="match status" value="1"/>
</dbReference>
<organism evidence="7 8">
    <name type="scientific">Acetobacterium bakii</name>
    <dbReference type="NCBI Taxonomy" id="52689"/>
    <lineage>
        <taxon>Bacteria</taxon>
        <taxon>Bacillati</taxon>
        <taxon>Bacillota</taxon>
        <taxon>Clostridia</taxon>
        <taxon>Eubacteriales</taxon>
        <taxon>Eubacteriaceae</taxon>
        <taxon>Acetobacterium</taxon>
    </lineage>
</organism>
<dbReference type="AlphaFoldDB" id="A0A0L6TW37"/>
<accession>A0A0L6TW37</accession>
<dbReference type="EMBL" id="LGYO01000069">
    <property type="protein sequence ID" value="KNZ40282.1"/>
    <property type="molecule type" value="Genomic_DNA"/>
</dbReference>
<dbReference type="OrthoDB" id="9775903at2"/>
<evidence type="ECO:0000256" key="4">
    <source>
        <dbReference type="ARBA" id="ARBA00022989"/>
    </source>
</evidence>
<dbReference type="STRING" id="52689.AKG39_18520"/>
<sequence length="278" mass="31675">MIKRLRDNKIIKLGFFLMDDFEKTDFQGICAQMAFYLLMAFFPLLLFLISFVGKFVKEFDTYLDQVLMAFLPELSYAYVSELLASLTSQISDSNYFLILLTFFFATLAARAIMTGLNQTYGSPETRSRLKIWTLSFLFTLLFALAILLIAVAYVFSLDIGEFIFQIFGISSDNYPAWRLLALGVSWLLSTLLFTMVYVMAIAKRLRFLAALPGAIFATFGINVAFRIFAWFINNSDNYSLLYGNLGGLFVLLVGIYFICVVLNLGGKINLYWSLRKNP</sequence>